<feature type="signal peptide" evidence="9">
    <location>
        <begin position="1"/>
        <end position="21"/>
    </location>
</feature>
<keyword evidence="6 8" id="KW-0472">Membrane</keyword>
<proteinExistence type="inferred from homology"/>
<comment type="similarity">
    <text evidence="2 7">Belongs to the sodium:solute symporter (SSF) (TC 2.A.21) family.</text>
</comment>
<accession>A0ABS5E5T4</accession>
<dbReference type="PANTHER" id="PTHR48086">
    <property type="entry name" value="SODIUM/PROLINE SYMPORTER-RELATED"/>
    <property type="match status" value="1"/>
</dbReference>
<feature type="transmembrane region" description="Helical" evidence="8">
    <location>
        <begin position="310"/>
        <end position="338"/>
    </location>
</feature>
<feature type="transmembrane region" description="Helical" evidence="8">
    <location>
        <begin position="71"/>
        <end position="90"/>
    </location>
</feature>
<evidence type="ECO:0000256" key="5">
    <source>
        <dbReference type="ARBA" id="ARBA00022989"/>
    </source>
</evidence>
<sequence>MIFSFCLVLLCALALIPLSQSHNNTTDPRSFFAAQGQLGTALFLVLSVGETYTIGSVMGLPGGIVAHGTDTAVWLTGYILLAFPVGFILYPKLHALGQQYSAITLPDLFRAHFKSPALEKAVALLLTVLILPLGTTQFLGLISALKLLAPTLPNALIGLLCAGIAFLFVAISGLRGAALISCLKDALIILIVCTVSGAAFYHWADHPTLSLKTALDHIATTSHASHPNTFILSTILIQAVAFCIVPHAASAAFSARSAEAIRRAQCWMPLYLLLFPLLFAIGSFGLTHNLGDYKSDNILLVITQHFLPPWAIGIIMAGIALTGLVWLGAVCLSIAAIIARNVVPHLSNTNQKHVGRGVIALYLIVSLASASLPGLRMTSLNVFFYMGLAQLIPGIFSIVFNWPFTSRIIATALFSGLFVSISTYEYAGSVYGFHPATPGLIVNGLILISSYVWQYFKKPSAAG</sequence>
<feature type="transmembrane region" description="Helical" evidence="8">
    <location>
        <begin position="433"/>
        <end position="453"/>
    </location>
</feature>
<feature type="chain" id="PRO_5047369002" description="Sodium:solute symporter family protein" evidence="9">
    <location>
        <begin position="22"/>
        <end position="463"/>
    </location>
</feature>
<feature type="transmembrane region" description="Helical" evidence="8">
    <location>
        <begin position="359"/>
        <end position="376"/>
    </location>
</feature>
<feature type="transmembrane region" description="Helical" evidence="8">
    <location>
        <begin position="408"/>
        <end position="427"/>
    </location>
</feature>
<evidence type="ECO:0000256" key="8">
    <source>
        <dbReference type="SAM" id="Phobius"/>
    </source>
</evidence>
<evidence type="ECO:0000256" key="9">
    <source>
        <dbReference type="SAM" id="SignalP"/>
    </source>
</evidence>
<dbReference type="InterPro" id="IPR038377">
    <property type="entry name" value="Na/Glc_symporter_sf"/>
</dbReference>
<keyword evidence="3" id="KW-0813">Transport</keyword>
<dbReference type="Pfam" id="PF00474">
    <property type="entry name" value="SSF"/>
    <property type="match status" value="1"/>
</dbReference>
<dbReference type="PANTHER" id="PTHR48086:SF8">
    <property type="entry name" value="MONOCARBOXYLIC ACID PERMEASE"/>
    <property type="match status" value="1"/>
</dbReference>
<comment type="caution">
    <text evidence="10">The sequence shown here is derived from an EMBL/GenBank/DDBJ whole genome shotgun (WGS) entry which is preliminary data.</text>
</comment>
<dbReference type="EMBL" id="JAGRQH010000002">
    <property type="protein sequence ID" value="MBR0559256.1"/>
    <property type="molecule type" value="Genomic_DNA"/>
</dbReference>
<feature type="transmembrane region" description="Helical" evidence="8">
    <location>
        <begin position="230"/>
        <end position="249"/>
    </location>
</feature>
<feature type="transmembrane region" description="Helical" evidence="8">
    <location>
        <begin position="155"/>
        <end position="174"/>
    </location>
</feature>
<feature type="transmembrane region" description="Helical" evidence="8">
    <location>
        <begin position="122"/>
        <end position="149"/>
    </location>
</feature>
<dbReference type="PROSITE" id="PS50283">
    <property type="entry name" value="NA_SOLUT_SYMP_3"/>
    <property type="match status" value="1"/>
</dbReference>
<dbReference type="Gene3D" id="1.20.1730.10">
    <property type="entry name" value="Sodium/glucose cotransporter"/>
    <property type="match status" value="1"/>
</dbReference>
<evidence type="ECO:0000256" key="6">
    <source>
        <dbReference type="ARBA" id="ARBA00023136"/>
    </source>
</evidence>
<keyword evidence="9" id="KW-0732">Signal</keyword>
<name>A0ABS5E5T4_9PROT</name>
<gene>
    <name evidence="10" type="ORF">KB213_04185</name>
</gene>
<evidence type="ECO:0008006" key="12">
    <source>
        <dbReference type="Google" id="ProtNLM"/>
    </source>
</evidence>
<evidence type="ECO:0000256" key="4">
    <source>
        <dbReference type="ARBA" id="ARBA00022692"/>
    </source>
</evidence>
<dbReference type="InterPro" id="IPR001734">
    <property type="entry name" value="Na/solute_symporter"/>
</dbReference>
<feature type="transmembrane region" description="Helical" evidence="8">
    <location>
        <begin position="382"/>
        <end position="401"/>
    </location>
</feature>
<reference evidence="10 11" key="1">
    <citation type="submission" date="2021-04" db="EMBL/GenBank/DDBJ databases">
        <title>The complete genome sequence of Neokomagataea sp. TBRC 2177.</title>
        <authorList>
            <person name="Charoenyingcharoen P."/>
            <person name="Yukphan P."/>
        </authorList>
    </citation>
    <scope>NUCLEOTIDE SEQUENCE [LARGE SCALE GENOMIC DNA]</scope>
    <source>
        <strain evidence="10 11">TBRC 2177</strain>
    </source>
</reference>
<keyword evidence="4 8" id="KW-0812">Transmembrane</keyword>
<keyword evidence="5 8" id="KW-1133">Transmembrane helix</keyword>
<evidence type="ECO:0000256" key="2">
    <source>
        <dbReference type="ARBA" id="ARBA00006434"/>
    </source>
</evidence>
<evidence type="ECO:0000313" key="10">
    <source>
        <dbReference type="EMBL" id="MBR0559256.1"/>
    </source>
</evidence>
<organism evidence="10 11">
    <name type="scientific">Neokomagataea anthophila</name>
    <dbReference type="NCBI Taxonomy" id="2826925"/>
    <lineage>
        <taxon>Bacteria</taxon>
        <taxon>Pseudomonadati</taxon>
        <taxon>Pseudomonadota</taxon>
        <taxon>Alphaproteobacteria</taxon>
        <taxon>Acetobacterales</taxon>
        <taxon>Acetobacteraceae</taxon>
        <taxon>Neokomagataea</taxon>
    </lineage>
</organism>
<evidence type="ECO:0000256" key="7">
    <source>
        <dbReference type="RuleBase" id="RU362091"/>
    </source>
</evidence>
<evidence type="ECO:0000256" key="1">
    <source>
        <dbReference type="ARBA" id="ARBA00004141"/>
    </source>
</evidence>
<evidence type="ECO:0000313" key="11">
    <source>
        <dbReference type="Proteomes" id="UP000677812"/>
    </source>
</evidence>
<dbReference type="Proteomes" id="UP000677812">
    <property type="component" value="Unassembled WGS sequence"/>
</dbReference>
<evidence type="ECO:0000256" key="3">
    <source>
        <dbReference type="ARBA" id="ARBA00022448"/>
    </source>
</evidence>
<protein>
    <recommendedName>
        <fullName evidence="12">Sodium:solute symporter family protein</fullName>
    </recommendedName>
</protein>
<dbReference type="RefSeq" id="WP_211680762.1">
    <property type="nucleotide sequence ID" value="NZ_JAGRQH010000002.1"/>
</dbReference>
<keyword evidence="11" id="KW-1185">Reference proteome</keyword>
<comment type="subcellular location">
    <subcellularLocation>
        <location evidence="1">Membrane</location>
        <topology evidence="1">Multi-pass membrane protein</topology>
    </subcellularLocation>
</comment>
<dbReference type="InterPro" id="IPR050277">
    <property type="entry name" value="Sodium:Solute_Symporter"/>
</dbReference>
<feature type="transmembrane region" description="Helical" evidence="8">
    <location>
        <begin position="186"/>
        <end position="204"/>
    </location>
</feature>
<feature type="transmembrane region" description="Helical" evidence="8">
    <location>
        <begin position="270"/>
        <end position="290"/>
    </location>
</feature>